<dbReference type="Proteomes" id="UP001586593">
    <property type="component" value="Unassembled WGS sequence"/>
</dbReference>
<evidence type="ECO:0000256" key="1">
    <source>
        <dbReference type="SAM" id="MobiDB-lite"/>
    </source>
</evidence>
<sequence length="315" mass="34556">MDASTSSITMAAPDILSTPFSALYPTTPALKGFTILFLAGLPANVNYEKRGPDVLKVLEQNAHSRSPSNCTIYSATSSKSSSSSTSQSPEDIVFDEDRLSECSSEITTFVGDSVIEKPQDTNLLSTATDVLPPAQQNGVVNGTTLAWTQRTKTIAAGHAGNESSSVDHGVLPPALDGDAEEAIEDDDSLHECDETEFVEEYYVEVDDIVDTEPTVEPCTSGLITSTWGSFFFQDMSGHLGIWTEYYNYWSRVEGHRLACCHWQRLESPLALDKPNSKVPQLILTDPDGKDWFLDDLTYYPGATNWADLDEDEEEE</sequence>
<feature type="region of interest" description="Disordered" evidence="1">
    <location>
        <begin position="66"/>
        <end position="92"/>
    </location>
</feature>
<evidence type="ECO:0000313" key="3">
    <source>
        <dbReference type="Proteomes" id="UP001586593"/>
    </source>
</evidence>
<evidence type="ECO:0000313" key="2">
    <source>
        <dbReference type="EMBL" id="KAL1858799.1"/>
    </source>
</evidence>
<accession>A0ABR3WCI6</accession>
<protein>
    <submittedName>
        <fullName evidence="2">Uncharacterized protein</fullName>
    </submittedName>
</protein>
<feature type="compositionally biased region" description="Low complexity" evidence="1">
    <location>
        <begin position="74"/>
        <end position="88"/>
    </location>
</feature>
<dbReference type="EMBL" id="JAZHXJ010000514">
    <property type="protein sequence ID" value="KAL1858799.1"/>
    <property type="molecule type" value="Genomic_DNA"/>
</dbReference>
<keyword evidence="3" id="KW-1185">Reference proteome</keyword>
<comment type="caution">
    <text evidence="2">The sequence shown here is derived from an EMBL/GenBank/DDBJ whole genome shotgun (WGS) entry which is preliminary data.</text>
</comment>
<name>A0ABR3WCI6_9PEZI</name>
<reference evidence="2 3" key="1">
    <citation type="journal article" date="2024" name="Commun. Biol.">
        <title>Comparative genomic analysis of thermophilic fungi reveals convergent evolutionary adaptations and gene losses.</title>
        <authorList>
            <person name="Steindorff A.S."/>
            <person name="Aguilar-Pontes M.V."/>
            <person name="Robinson A.J."/>
            <person name="Andreopoulos B."/>
            <person name="LaButti K."/>
            <person name="Kuo A."/>
            <person name="Mondo S."/>
            <person name="Riley R."/>
            <person name="Otillar R."/>
            <person name="Haridas S."/>
            <person name="Lipzen A."/>
            <person name="Grimwood J."/>
            <person name="Schmutz J."/>
            <person name="Clum A."/>
            <person name="Reid I.D."/>
            <person name="Moisan M.C."/>
            <person name="Butler G."/>
            <person name="Nguyen T.T.M."/>
            <person name="Dewar K."/>
            <person name="Conant G."/>
            <person name="Drula E."/>
            <person name="Henrissat B."/>
            <person name="Hansel C."/>
            <person name="Singer S."/>
            <person name="Hutchinson M.I."/>
            <person name="de Vries R.P."/>
            <person name="Natvig D.O."/>
            <person name="Powell A.J."/>
            <person name="Tsang A."/>
            <person name="Grigoriev I.V."/>
        </authorList>
    </citation>
    <scope>NUCLEOTIDE SEQUENCE [LARGE SCALE GENOMIC DNA]</scope>
    <source>
        <strain evidence="2 3">ATCC 24622</strain>
    </source>
</reference>
<gene>
    <name evidence="2" type="ORF">VTK73DRAFT_7796</name>
</gene>
<proteinExistence type="predicted"/>
<organism evidence="2 3">
    <name type="scientific">Phialemonium thermophilum</name>
    <dbReference type="NCBI Taxonomy" id="223376"/>
    <lineage>
        <taxon>Eukaryota</taxon>
        <taxon>Fungi</taxon>
        <taxon>Dikarya</taxon>
        <taxon>Ascomycota</taxon>
        <taxon>Pezizomycotina</taxon>
        <taxon>Sordariomycetes</taxon>
        <taxon>Sordariomycetidae</taxon>
        <taxon>Cephalothecales</taxon>
        <taxon>Cephalothecaceae</taxon>
        <taxon>Phialemonium</taxon>
    </lineage>
</organism>